<evidence type="ECO:0000313" key="5">
    <source>
        <dbReference type="EMBL" id="GAG09113.1"/>
    </source>
</evidence>
<dbReference type="EMBL" id="BARS01020596">
    <property type="protein sequence ID" value="GAG09113.1"/>
    <property type="molecule type" value="Genomic_DNA"/>
</dbReference>
<dbReference type="AlphaFoldDB" id="X0V9F6"/>
<organism evidence="5">
    <name type="scientific">marine sediment metagenome</name>
    <dbReference type="NCBI Taxonomy" id="412755"/>
    <lineage>
        <taxon>unclassified sequences</taxon>
        <taxon>metagenomes</taxon>
        <taxon>ecological metagenomes</taxon>
    </lineage>
</organism>
<dbReference type="GO" id="GO:0016787">
    <property type="term" value="F:hydrolase activity"/>
    <property type="evidence" value="ECO:0007669"/>
    <property type="project" value="UniProtKB-KW"/>
</dbReference>
<dbReference type="InterPro" id="IPR014013">
    <property type="entry name" value="Helic_SF1/SF2_ATP-bd_DinG/Rad3"/>
</dbReference>
<feature type="non-terminal residue" evidence="5">
    <location>
        <position position="1"/>
    </location>
</feature>
<gene>
    <name evidence="5" type="ORF">S01H1_33184</name>
</gene>
<keyword evidence="2" id="KW-0378">Hydrolase</keyword>
<accession>X0V9F6</accession>
<reference evidence="5" key="1">
    <citation type="journal article" date="2014" name="Front. Microbiol.">
        <title>High frequency of phylogenetically diverse reductive dehalogenase-homologous genes in deep subseafloor sedimentary metagenomes.</title>
        <authorList>
            <person name="Kawai M."/>
            <person name="Futagami T."/>
            <person name="Toyoda A."/>
            <person name="Takaki Y."/>
            <person name="Nishi S."/>
            <person name="Hori S."/>
            <person name="Arai W."/>
            <person name="Tsubouchi T."/>
            <person name="Morono Y."/>
            <person name="Uchiyama I."/>
            <person name="Ito T."/>
            <person name="Fujiyama A."/>
            <person name="Inagaki F."/>
            <person name="Takami H."/>
        </authorList>
    </citation>
    <scope>NUCLEOTIDE SEQUENCE</scope>
    <source>
        <strain evidence="5">Expedition CK06-06</strain>
    </source>
</reference>
<dbReference type="Gene3D" id="3.40.50.300">
    <property type="entry name" value="P-loop containing nucleotide triphosphate hydrolases"/>
    <property type="match status" value="1"/>
</dbReference>
<proteinExistence type="predicted"/>
<feature type="non-terminal residue" evidence="5">
    <location>
        <position position="273"/>
    </location>
</feature>
<name>X0V9F6_9ZZZZ</name>
<feature type="domain" description="Helicase ATP-binding" evidence="4">
    <location>
        <begin position="1"/>
        <end position="212"/>
    </location>
</feature>
<comment type="caution">
    <text evidence="5">The sequence shown here is derived from an EMBL/GenBank/DDBJ whole genome shotgun (WGS) entry which is preliminary data.</text>
</comment>
<evidence type="ECO:0000259" key="4">
    <source>
        <dbReference type="PROSITE" id="PS51193"/>
    </source>
</evidence>
<dbReference type="InterPro" id="IPR027417">
    <property type="entry name" value="P-loop_NTPase"/>
</dbReference>
<dbReference type="PROSITE" id="PS51193">
    <property type="entry name" value="HELICASE_ATP_BIND_2"/>
    <property type="match status" value="1"/>
</dbReference>
<protein>
    <recommendedName>
        <fullName evidence="4">Helicase ATP-binding domain-containing protein</fullName>
    </recommendedName>
</protein>
<evidence type="ECO:0000256" key="3">
    <source>
        <dbReference type="ARBA" id="ARBA00022840"/>
    </source>
</evidence>
<keyword evidence="1" id="KW-0547">Nucleotide-binding</keyword>
<evidence type="ECO:0000256" key="2">
    <source>
        <dbReference type="ARBA" id="ARBA00022801"/>
    </source>
</evidence>
<sequence length="273" mass="30525">STATINLQEQLMTKDIPAVQRLLEACPSDDRPLAATQLKGRRNYLCLRRHLAGRQAPSLSDEEAHFLLRLLLWLPQTESGDRADLRLNAAEEMLWYRFSAQNENCLGSSCPFVQDGSCFLVRARQRAEAAHLVVVNHALLLSDVAVGGRVIPPYDNLIVDEAQHLEEEVTRQLGFEAREADLLAYLDRLQRREGRERGSGLAAGVRQSVRGLAMPLGPGSHLTGLAAAMGEEVEKAHPRVRQFSEATRVFLQQHAEESGNYQQRLLLTRSMRV</sequence>
<evidence type="ECO:0000256" key="1">
    <source>
        <dbReference type="ARBA" id="ARBA00022741"/>
    </source>
</evidence>
<dbReference type="GO" id="GO:0005524">
    <property type="term" value="F:ATP binding"/>
    <property type="evidence" value="ECO:0007669"/>
    <property type="project" value="UniProtKB-KW"/>
</dbReference>
<keyword evidence="3" id="KW-0067">ATP-binding</keyword>